<keyword evidence="11" id="KW-1185">Reference proteome</keyword>
<dbReference type="InterPro" id="IPR009057">
    <property type="entry name" value="Homeodomain-like_sf"/>
</dbReference>
<dbReference type="AlphaFoldDB" id="T1KQX1"/>
<dbReference type="STRING" id="32264.T1KQX1"/>
<dbReference type="OrthoDB" id="3225452at2759"/>
<dbReference type="PANTHER" id="PTHR45636">
    <property type="entry name" value="PAIRED BOX PROTEIN PAX-6-RELATED-RELATED"/>
    <property type="match status" value="1"/>
</dbReference>
<keyword evidence="5" id="KW-0238">DNA-binding</keyword>
<evidence type="ECO:0000256" key="6">
    <source>
        <dbReference type="ARBA" id="ARBA00023163"/>
    </source>
</evidence>
<dbReference type="InterPro" id="IPR001523">
    <property type="entry name" value="Paired_dom"/>
</dbReference>
<organism evidence="10 11">
    <name type="scientific">Tetranychus urticae</name>
    <name type="common">Two-spotted spider mite</name>
    <dbReference type="NCBI Taxonomy" id="32264"/>
    <lineage>
        <taxon>Eukaryota</taxon>
        <taxon>Metazoa</taxon>
        <taxon>Ecdysozoa</taxon>
        <taxon>Arthropoda</taxon>
        <taxon>Chelicerata</taxon>
        <taxon>Arachnida</taxon>
        <taxon>Acari</taxon>
        <taxon>Acariformes</taxon>
        <taxon>Trombidiformes</taxon>
        <taxon>Prostigmata</taxon>
        <taxon>Eleutherengona</taxon>
        <taxon>Raphignathae</taxon>
        <taxon>Tetranychoidea</taxon>
        <taxon>Tetranychidae</taxon>
        <taxon>Tetranychus</taxon>
    </lineage>
</organism>
<feature type="domain" description="Paired" evidence="9">
    <location>
        <begin position="19"/>
        <end position="145"/>
    </location>
</feature>
<comment type="subcellular location">
    <subcellularLocation>
        <location evidence="1">Nucleus</location>
    </subcellularLocation>
</comment>
<reference evidence="11" key="1">
    <citation type="submission" date="2011-08" db="EMBL/GenBank/DDBJ databases">
        <authorList>
            <person name="Rombauts S."/>
        </authorList>
    </citation>
    <scope>NUCLEOTIDE SEQUENCE</scope>
    <source>
        <strain evidence="11">London</strain>
    </source>
</reference>
<dbReference type="InterPro" id="IPR036388">
    <property type="entry name" value="WH-like_DNA-bd_sf"/>
</dbReference>
<dbReference type="EnsemblMetazoa" id="tetur18g01460.1">
    <property type="protein sequence ID" value="tetur18g01460.1"/>
    <property type="gene ID" value="tetur18g01460"/>
</dbReference>
<feature type="region of interest" description="Disordered" evidence="8">
    <location>
        <begin position="183"/>
        <end position="245"/>
    </location>
</feature>
<feature type="compositionally biased region" description="Low complexity" evidence="8">
    <location>
        <begin position="226"/>
        <end position="245"/>
    </location>
</feature>
<feature type="region of interest" description="Disordered" evidence="8">
    <location>
        <begin position="268"/>
        <end position="306"/>
    </location>
</feature>
<evidence type="ECO:0000313" key="10">
    <source>
        <dbReference type="EnsemblMetazoa" id="tetur18g01460.1"/>
    </source>
</evidence>
<proteinExistence type="predicted"/>
<feature type="compositionally biased region" description="Low complexity" evidence="8">
    <location>
        <begin position="276"/>
        <end position="306"/>
    </location>
</feature>
<keyword evidence="3" id="KW-0563">Paired box</keyword>
<keyword evidence="4" id="KW-0805">Transcription regulation</keyword>
<dbReference type="OMA" id="CGHIQIP"/>
<dbReference type="Proteomes" id="UP000015104">
    <property type="component" value="Unassembled WGS sequence"/>
</dbReference>
<protein>
    <recommendedName>
        <fullName evidence="9">Paired domain-containing protein</fullName>
    </recommendedName>
</protein>
<evidence type="ECO:0000256" key="5">
    <source>
        <dbReference type="ARBA" id="ARBA00023125"/>
    </source>
</evidence>
<evidence type="ECO:0000313" key="11">
    <source>
        <dbReference type="Proteomes" id="UP000015104"/>
    </source>
</evidence>
<reference evidence="10" key="2">
    <citation type="submission" date="2015-06" db="UniProtKB">
        <authorList>
            <consortium name="EnsemblMetazoa"/>
        </authorList>
    </citation>
    <scope>IDENTIFICATION</scope>
</reference>
<evidence type="ECO:0000259" key="9">
    <source>
        <dbReference type="PROSITE" id="PS51057"/>
    </source>
</evidence>
<dbReference type="PRINTS" id="PR00027">
    <property type="entry name" value="PAIREDBOX"/>
</dbReference>
<dbReference type="Gene3D" id="1.10.10.10">
    <property type="entry name" value="Winged helix-like DNA-binding domain superfamily/Winged helix DNA-binding domain"/>
    <property type="match status" value="2"/>
</dbReference>
<evidence type="ECO:0000256" key="3">
    <source>
        <dbReference type="ARBA" id="ARBA00022724"/>
    </source>
</evidence>
<dbReference type="PANTHER" id="PTHR45636:SF16">
    <property type="entry name" value="PAIRED BOX POX-MESO PROTEIN"/>
    <property type="match status" value="1"/>
</dbReference>
<dbReference type="GO" id="GO:0000981">
    <property type="term" value="F:DNA-binding transcription factor activity, RNA polymerase II-specific"/>
    <property type="evidence" value="ECO:0007669"/>
    <property type="project" value="TreeGrafter"/>
</dbReference>
<feature type="compositionally biased region" description="Basic residues" evidence="8">
    <location>
        <begin position="188"/>
        <end position="225"/>
    </location>
</feature>
<keyword evidence="2" id="KW-0217">Developmental protein</keyword>
<dbReference type="SMART" id="SM00351">
    <property type="entry name" value="PAX"/>
    <property type="match status" value="1"/>
</dbReference>
<dbReference type="eggNOG" id="KOG3517">
    <property type="taxonomic scope" value="Eukaryota"/>
</dbReference>
<dbReference type="GO" id="GO:0000978">
    <property type="term" value="F:RNA polymerase II cis-regulatory region sequence-specific DNA binding"/>
    <property type="evidence" value="ECO:0007669"/>
    <property type="project" value="TreeGrafter"/>
</dbReference>
<keyword evidence="6" id="KW-0804">Transcription</keyword>
<evidence type="ECO:0000256" key="7">
    <source>
        <dbReference type="ARBA" id="ARBA00023242"/>
    </source>
</evidence>
<accession>T1KQX1</accession>
<evidence type="ECO:0000256" key="2">
    <source>
        <dbReference type="ARBA" id="ARBA00022473"/>
    </source>
</evidence>
<dbReference type="InterPro" id="IPR043182">
    <property type="entry name" value="PAIRED_DNA-bd_dom"/>
</dbReference>
<evidence type="ECO:0000256" key="1">
    <source>
        <dbReference type="ARBA" id="ARBA00004123"/>
    </source>
</evidence>
<dbReference type="HOGENOM" id="CLU_657783_0_0_1"/>
<gene>
    <name evidence="10" type="primary">107366587</name>
</gene>
<dbReference type="PROSITE" id="PS00034">
    <property type="entry name" value="PAIRED_1"/>
    <property type="match status" value="1"/>
</dbReference>
<evidence type="ECO:0000256" key="8">
    <source>
        <dbReference type="SAM" id="MobiDB-lite"/>
    </source>
</evidence>
<evidence type="ECO:0000256" key="4">
    <source>
        <dbReference type="ARBA" id="ARBA00023015"/>
    </source>
</evidence>
<dbReference type="GO" id="GO:0005634">
    <property type="term" value="C:nucleus"/>
    <property type="evidence" value="ECO:0007669"/>
    <property type="project" value="UniProtKB-SubCell"/>
</dbReference>
<dbReference type="EMBL" id="CAEY01000382">
    <property type="status" value="NOT_ANNOTATED_CDS"/>
    <property type="molecule type" value="Genomic_DNA"/>
</dbReference>
<dbReference type="FunFam" id="1.10.10.10:FF:000003">
    <property type="entry name" value="Paired box protein Pax-6"/>
    <property type="match status" value="1"/>
</dbReference>
<dbReference type="KEGG" id="tut:107366587"/>
<sequence>MFICQQASSMNTIARVNQAHGEVNQLGGVFVNGRPLPSEIRNKIVELSHLGVRPCDISRRLKVSHGCVSKILARYAETGSTAPGNIGGSKPRVSTKEVVAAIRRLKKNDPGIFAWEIREALLKEGTCHQSNVPSVSSISRILRAEKNSLSSSSVSSVSCSSSSPLSSTTNLSYTNGYVSCKRGPPPLAHHHTHHPHHHHHALPLQHHHHHHPYSNSLTHHHHHHQSTPSNSIIHNSPESLSPSGSSPSFYNSLYSSYPYPGSGNIAHSMDSPSLTASPHPISSGSSASGHPQTNSPPSSTSPCSSSTSASVVATAAAATIAYHNMSKAFSTVEASAAALYTPVYPGFTCAASGVAAAAAAAAACGHTQIPNQPPPGTTPDTTNFALHTMNRAFNSVDLANAMRNPWPSSHTVTNLLAG</sequence>
<dbReference type="PROSITE" id="PS51057">
    <property type="entry name" value="PAIRED_2"/>
    <property type="match status" value="1"/>
</dbReference>
<dbReference type="SUPFAM" id="SSF46689">
    <property type="entry name" value="Homeodomain-like"/>
    <property type="match status" value="1"/>
</dbReference>
<name>T1KQX1_TETUR</name>
<dbReference type="InterPro" id="IPR043565">
    <property type="entry name" value="PAX_fam"/>
</dbReference>
<keyword evidence="7" id="KW-0539">Nucleus</keyword>
<dbReference type="Pfam" id="PF00292">
    <property type="entry name" value="PAX"/>
    <property type="match status" value="1"/>
</dbReference>